<evidence type="ECO:0000313" key="4">
    <source>
        <dbReference type="Proteomes" id="UP001157069"/>
    </source>
</evidence>
<keyword evidence="1" id="KW-0560">Oxidoreductase</keyword>
<dbReference type="InterPro" id="IPR036291">
    <property type="entry name" value="NAD(P)-bd_dom_sf"/>
</dbReference>
<dbReference type="PANTHER" id="PTHR14239">
    <property type="entry name" value="DUDULIN-RELATED"/>
    <property type="match status" value="1"/>
</dbReference>
<protein>
    <submittedName>
        <fullName evidence="3">Dinucleotide-binding protein</fullName>
    </submittedName>
</protein>
<comment type="caution">
    <text evidence="3">The sequence shown here is derived from an EMBL/GenBank/DDBJ whole genome shotgun (WGS) entry which is preliminary data.</text>
</comment>
<evidence type="ECO:0000313" key="3">
    <source>
        <dbReference type="EMBL" id="GMA92073.1"/>
    </source>
</evidence>
<evidence type="ECO:0000256" key="1">
    <source>
        <dbReference type="ARBA" id="ARBA00023002"/>
    </source>
</evidence>
<keyword evidence="4" id="KW-1185">Reference proteome</keyword>
<proteinExistence type="predicted"/>
<evidence type="ECO:0000259" key="2">
    <source>
        <dbReference type="Pfam" id="PF03807"/>
    </source>
</evidence>
<reference evidence="4" key="1">
    <citation type="journal article" date="2019" name="Int. J. Syst. Evol. Microbiol.">
        <title>The Global Catalogue of Microorganisms (GCM) 10K type strain sequencing project: providing services to taxonomists for standard genome sequencing and annotation.</title>
        <authorList>
            <consortium name="The Broad Institute Genomics Platform"/>
            <consortium name="The Broad Institute Genome Sequencing Center for Infectious Disease"/>
            <person name="Wu L."/>
            <person name="Ma J."/>
        </authorList>
    </citation>
    <scope>NUCLEOTIDE SEQUENCE [LARGE SCALE GENOMIC DNA]</scope>
    <source>
        <strain evidence="4">NBRC 108755</strain>
    </source>
</reference>
<dbReference type="SUPFAM" id="SSF51735">
    <property type="entry name" value="NAD(P)-binding Rossmann-fold domains"/>
    <property type="match status" value="1"/>
</dbReference>
<organism evidence="3 4">
    <name type="scientific">Homoserinibacter gongjuensis</name>
    <dbReference type="NCBI Taxonomy" id="1162968"/>
    <lineage>
        <taxon>Bacteria</taxon>
        <taxon>Bacillati</taxon>
        <taxon>Actinomycetota</taxon>
        <taxon>Actinomycetes</taxon>
        <taxon>Micrococcales</taxon>
        <taxon>Microbacteriaceae</taxon>
        <taxon>Homoserinibacter</taxon>
    </lineage>
</organism>
<feature type="domain" description="Pyrroline-5-carboxylate reductase catalytic N-terminal" evidence="2">
    <location>
        <begin position="4"/>
        <end position="91"/>
    </location>
</feature>
<dbReference type="RefSeq" id="WP_284300711.1">
    <property type="nucleotide sequence ID" value="NZ_BSVA01000001.1"/>
</dbReference>
<name>A0ABQ6JXF4_9MICO</name>
<accession>A0ABQ6JXF4</accession>
<dbReference type="InterPro" id="IPR051267">
    <property type="entry name" value="STEAP_metalloreductase"/>
</dbReference>
<dbReference type="Gene3D" id="3.40.50.720">
    <property type="entry name" value="NAD(P)-binding Rossmann-like Domain"/>
    <property type="match status" value="1"/>
</dbReference>
<sequence length="207" mass="20541">MTSISIIGAGNMGSAITGIAAKSGAQVQVVARDLAKAQELAGNTGATAATFGDALTGDIVVLALPFPAIDDVVSTYGAQLDGKVVVDITNPVDFSSFDALVVPSDSSAAAVIAEKVPGARVVKAFNTNFAATLATGSVGSATTTVLVAGDDQGAKDAVIGFVRDGGLNAEDAGSLKRARELEGVGFLQLTLAAGEKIGWDAGFAVAK</sequence>
<dbReference type="InterPro" id="IPR028939">
    <property type="entry name" value="P5C_Rdtase_cat_N"/>
</dbReference>
<dbReference type="EMBL" id="BSVA01000001">
    <property type="protein sequence ID" value="GMA92073.1"/>
    <property type="molecule type" value="Genomic_DNA"/>
</dbReference>
<dbReference type="Pfam" id="PF03807">
    <property type="entry name" value="F420_oxidored"/>
    <property type="match status" value="1"/>
</dbReference>
<gene>
    <name evidence="3" type="ORF">GCM10025869_26020</name>
</gene>
<dbReference type="PANTHER" id="PTHR14239:SF10">
    <property type="entry name" value="REDUCTASE"/>
    <property type="match status" value="1"/>
</dbReference>
<dbReference type="Proteomes" id="UP001157069">
    <property type="component" value="Unassembled WGS sequence"/>
</dbReference>